<evidence type="ECO:0000259" key="3">
    <source>
        <dbReference type="Pfam" id="PF00685"/>
    </source>
</evidence>
<dbReference type="Pfam" id="PF00685">
    <property type="entry name" value="Sulfotransfer_1"/>
    <property type="match status" value="2"/>
</dbReference>
<accession>A0A9J5YWN2</accession>
<dbReference type="AlphaFoldDB" id="A0A9J5YWN2"/>
<dbReference type="Proteomes" id="UP000824120">
    <property type="component" value="Chromosome 5"/>
</dbReference>
<dbReference type="GO" id="GO:0008146">
    <property type="term" value="F:sulfotransferase activity"/>
    <property type="evidence" value="ECO:0007669"/>
    <property type="project" value="InterPro"/>
</dbReference>
<keyword evidence="5" id="KW-1185">Reference proteome</keyword>
<organism evidence="4 5">
    <name type="scientific">Solanum commersonii</name>
    <name type="common">Commerson's wild potato</name>
    <name type="synonym">Commerson's nightshade</name>
    <dbReference type="NCBI Taxonomy" id="4109"/>
    <lineage>
        <taxon>Eukaryota</taxon>
        <taxon>Viridiplantae</taxon>
        <taxon>Streptophyta</taxon>
        <taxon>Embryophyta</taxon>
        <taxon>Tracheophyta</taxon>
        <taxon>Spermatophyta</taxon>
        <taxon>Magnoliopsida</taxon>
        <taxon>eudicotyledons</taxon>
        <taxon>Gunneridae</taxon>
        <taxon>Pentapetalae</taxon>
        <taxon>asterids</taxon>
        <taxon>lamiids</taxon>
        <taxon>Solanales</taxon>
        <taxon>Solanaceae</taxon>
        <taxon>Solanoideae</taxon>
        <taxon>Solaneae</taxon>
        <taxon>Solanum</taxon>
    </lineage>
</organism>
<proteinExistence type="inferred from homology"/>
<gene>
    <name evidence="4" type="ORF">H5410_024984</name>
</gene>
<dbReference type="PANTHER" id="PTHR11783">
    <property type="entry name" value="SULFOTRANSFERASE SULT"/>
    <property type="match status" value="1"/>
</dbReference>
<feature type="domain" description="Sulfotransferase" evidence="3">
    <location>
        <begin position="61"/>
        <end position="316"/>
    </location>
</feature>
<evidence type="ECO:0000256" key="1">
    <source>
        <dbReference type="ARBA" id="ARBA00005771"/>
    </source>
</evidence>
<reference evidence="4 5" key="1">
    <citation type="submission" date="2020-09" db="EMBL/GenBank/DDBJ databases">
        <title>De no assembly of potato wild relative species, Solanum commersonii.</title>
        <authorList>
            <person name="Cho K."/>
        </authorList>
    </citation>
    <scope>NUCLEOTIDE SEQUENCE [LARGE SCALE GENOMIC DNA]</scope>
    <source>
        <strain evidence="4">LZ3.2</strain>
        <tissue evidence="4">Leaf</tissue>
    </source>
</reference>
<dbReference type="OrthoDB" id="205623at2759"/>
<sequence>MSEKKSSPIVNNEEIERIIEQLPKIDYFWNSYQLYQWEGFWSTLTTVNAAMVFKATFKSKPNDVLLASSMKTSSTWLKAICVSIMQGNKEEEEDLLVKDNPHFHVPTIEVMHCYSKTPTHDVYTMPPPRLFHTHLPYRILPDSIKNSDNCKIIYITRNPKDTIISMWHFFNNRKRLEDLSPLEEVVENFCKGVHPYGPFFEHVLEYWEESKKMPQKILFLKYEDLKIDPKKEVAKIALFLGKPFGNEEDLEIVLNKCSLERLKNLEVNKSGSIRSYIHNSAYFRKGVVGDWKNHMTPEMEEQLDKITKSIPKKMSEKKSSPIVNNEEIEKIIEQLPKIDYFWNNYQLYQWEGFWSTLTTVNAAMVFKATFKSKPNDVLLASSIKTGSTWLKAICVSIMQGNKEEEEDLLVKDNPHFHVPTIEAMDYYLKTPTHDLYTMPSPRLFHTHLPYRVLPDSTKNSDNCKIIYITRNPKDTIISMWHFFNHNCKRLEDLSPLEEVVEYFCKGVHPYGPFFEHVLEYWKESKKKPQKILFLKYEDLKIDPKKEVAKIALFLGKPFGNEEDLEIVLNKCSLERLKNLEVNKSRSIFSHIHNSAFFRKGVVGDWKNHMTPEMKEQLDKITNLKLQGSGLEL</sequence>
<evidence type="ECO:0000256" key="2">
    <source>
        <dbReference type="ARBA" id="ARBA00022679"/>
    </source>
</evidence>
<evidence type="ECO:0000313" key="5">
    <source>
        <dbReference type="Proteomes" id="UP000824120"/>
    </source>
</evidence>
<dbReference type="Gene3D" id="3.40.50.300">
    <property type="entry name" value="P-loop containing nucleotide triphosphate hydrolases"/>
    <property type="match status" value="2"/>
</dbReference>
<name>A0A9J5YWN2_SOLCO</name>
<comment type="caution">
    <text evidence="4">The sequence shown here is derived from an EMBL/GenBank/DDBJ whole genome shotgun (WGS) entry which is preliminary data.</text>
</comment>
<dbReference type="InterPro" id="IPR000863">
    <property type="entry name" value="Sulfotransferase_dom"/>
</dbReference>
<comment type="similarity">
    <text evidence="1">Belongs to the sulfotransferase 1 family.</text>
</comment>
<protein>
    <recommendedName>
        <fullName evidence="3">Sulfotransferase domain-containing protein</fullName>
    </recommendedName>
</protein>
<evidence type="ECO:0000313" key="4">
    <source>
        <dbReference type="EMBL" id="KAG5603492.1"/>
    </source>
</evidence>
<dbReference type="SUPFAM" id="SSF52540">
    <property type="entry name" value="P-loop containing nucleoside triphosphate hydrolases"/>
    <property type="match status" value="2"/>
</dbReference>
<keyword evidence="2" id="KW-0808">Transferase</keyword>
<dbReference type="EMBL" id="JACXVP010000005">
    <property type="protein sequence ID" value="KAG5603492.1"/>
    <property type="molecule type" value="Genomic_DNA"/>
</dbReference>
<dbReference type="InterPro" id="IPR027417">
    <property type="entry name" value="P-loop_NTPase"/>
</dbReference>
<feature type="domain" description="Sulfotransferase" evidence="3">
    <location>
        <begin position="374"/>
        <end position="629"/>
    </location>
</feature>